<proteinExistence type="predicted"/>
<dbReference type="InterPro" id="IPR016155">
    <property type="entry name" value="Mopterin_synth/thiamin_S_b"/>
</dbReference>
<gene>
    <name evidence="1" type="ORF">MNBD_GAMMA06-710</name>
</gene>
<evidence type="ECO:0000313" key="1">
    <source>
        <dbReference type="EMBL" id="VAW53466.1"/>
    </source>
</evidence>
<dbReference type="EMBL" id="UOFD01000063">
    <property type="protein sequence ID" value="VAW53466.1"/>
    <property type="molecule type" value="Genomic_DNA"/>
</dbReference>
<dbReference type="NCBIfam" id="TIGR01683">
    <property type="entry name" value="thiS"/>
    <property type="match status" value="1"/>
</dbReference>
<dbReference type="InterPro" id="IPR012675">
    <property type="entry name" value="Beta-grasp_dom_sf"/>
</dbReference>
<dbReference type="InterPro" id="IPR010035">
    <property type="entry name" value="Thi_S"/>
</dbReference>
<sequence>MHIQMITIILNGSDMQLNSSSNITQLLQKLDLSNKRLAVEINQQIIPRSDFSSFTLSEQDKVEIVQAIGGGSL</sequence>
<dbReference type="InterPro" id="IPR003749">
    <property type="entry name" value="ThiS/MoaD-like"/>
</dbReference>
<reference evidence="1" key="1">
    <citation type="submission" date="2018-06" db="EMBL/GenBank/DDBJ databases">
        <authorList>
            <person name="Zhirakovskaya E."/>
        </authorList>
    </citation>
    <scope>NUCLEOTIDE SEQUENCE</scope>
</reference>
<dbReference type="PANTHER" id="PTHR34472">
    <property type="entry name" value="SULFUR CARRIER PROTEIN THIS"/>
    <property type="match status" value="1"/>
</dbReference>
<organism evidence="1">
    <name type="scientific">hydrothermal vent metagenome</name>
    <dbReference type="NCBI Taxonomy" id="652676"/>
    <lineage>
        <taxon>unclassified sequences</taxon>
        <taxon>metagenomes</taxon>
        <taxon>ecological metagenomes</taxon>
    </lineage>
</organism>
<dbReference type="PANTHER" id="PTHR34472:SF1">
    <property type="entry name" value="SULFUR CARRIER PROTEIN THIS"/>
    <property type="match status" value="1"/>
</dbReference>
<name>A0A3B0X9I0_9ZZZZ</name>
<dbReference type="Pfam" id="PF02597">
    <property type="entry name" value="ThiS"/>
    <property type="match status" value="1"/>
</dbReference>
<dbReference type="Gene3D" id="3.10.20.30">
    <property type="match status" value="1"/>
</dbReference>
<dbReference type="AlphaFoldDB" id="A0A3B0X9I0"/>
<accession>A0A3B0X9I0</accession>
<dbReference type="CDD" id="cd00565">
    <property type="entry name" value="Ubl_ThiS"/>
    <property type="match status" value="1"/>
</dbReference>
<protein>
    <submittedName>
        <fullName evidence="1">Sulfur carrier protein ThiS</fullName>
    </submittedName>
</protein>
<dbReference type="SUPFAM" id="SSF54285">
    <property type="entry name" value="MoaD/ThiS"/>
    <property type="match status" value="1"/>
</dbReference>